<dbReference type="InterPro" id="IPR002120">
    <property type="entry name" value="TRH_rcpt_1"/>
</dbReference>
<keyword evidence="5 9" id="KW-1133">Transmembrane helix</keyword>
<dbReference type="InterPro" id="IPR017452">
    <property type="entry name" value="GPCR_Rhodpsn_7TM"/>
</dbReference>
<evidence type="ECO:0000256" key="8">
    <source>
        <dbReference type="SAM" id="MobiDB-lite"/>
    </source>
</evidence>
<feature type="region of interest" description="Disordered" evidence="8">
    <location>
        <begin position="412"/>
        <end position="442"/>
    </location>
</feature>
<evidence type="ECO:0000313" key="11">
    <source>
        <dbReference type="EMBL" id="RMX41011.1"/>
    </source>
</evidence>
<comment type="subcellular location">
    <subcellularLocation>
        <location evidence="2">Membrane</location>
    </subcellularLocation>
</comment>
<sequence length="476" mass="53236">MNTSLWNNPTLSPWPDPTTSTSAAYTSENITGFLRNNTNSTTTSPETQENLNPFFFGLIFQSAIVLVVFGNVLVLTALACYRNWTPADVLLFSLSLADILDSIAALQLLTTVKYYMRRHMTETLCNLFIGLVYTFRLAAATTVTVMALERAMLLVKPFRHHTLITVSRMKKFVLGVWLFSIFSAILPFIGVGHSGFRNGECFSQIYNLGKAYAIYIEVLGAIQLIAVLVSYFTIKLSGKMFIQRQTVMSGGGENEPHGTQNCKDKLQSLGTTSGVRNIRKLTKMMTIVVVVYYISWLPFLLYNLYCLIVDREPVTKVVVFTSVISLLHAVVNPPLYGWMSQRYRRGYLFVFKMALSVCGGKRPSRRTLSVSRRFCPEANLSRRATSIDLTVCSSRLSLPHVNLPFGVADKNRKEASHSGMETTSKTLGGKTQDDNDSNNNNNMALAQTEAEKPRVDDSLDKDVMQLLDSIIDRIEV</sequence>
<feature type="transmembrane region" description="Helical" evidence="9">
    <location>
        <begin position="172"/>
        <end position="192"/>
    </location>
</feature>
<dbReference type="Gene3D" id="1.20.1070.10">
    <property type="entry name" value="Rhodopsin 7-helix transmembrane proteins"/>
    <property type="match status" value="1"/>
</dbReference>
<name>A0A3M6TI58_POCDA</name>
<dbReference type="PRINTS" id="PR00237">
    <property type="entry name" value="GPCRRHODOPSN"/>
</dbReference>
<feature type="transmembrane region" description="Helical" evidence="9">
    <location>
        <begin position="89"/>
        <end position="108"/>
    </location>
</feature>
<dbReference type="Pfam" id="PF00001">
    <property type="entry name" value="7tm_1"/>
    <property type="match status" value="1"/>
</dbReference>
<evidence type="ECO:0000256" key="6">
    <source>
        <dbReference type="ARBA" id="ARBA00023136"/>
    </source>
</evidence>
<evidence type="ECO:0000313" key="12">
    <source>
        <dbReference type="Proteomes" id="UP000275408"/>
    </source>
</evidence>
<feature type="domain" description="G-protein coupled receptors family 1 profile" evidence="10">
    <location>
        <begin position="70"/>
        <end position="336"/>
    </location>
</feature>
<dbReference type="InterPro" id="IPR000276">
    <property type="entry name" value="GPCR_Rhodpsn"/>
</dbReference>
<evidence type="ECO:0000256" key="4">
    <source>
        <dbReference type="ARBA" id="ARBA00022692"/>
    </source>
</evidence>
<dbReference type="CDD" id="cd00637">
    <property type="entry name" value="7tm_classA_rhodopsin-like"/>
    <property type="match status" value="1"/>
</dbReference>
<dbReference type="PANTHER" id="PTHR46061">
    <property type="entry name" value="THYROTROPIN-RELEASING HORMONE RECEPTOR"/>
    <property type="match status" value="1"/>
</dbReference>
<gene>
    <name evidence="11" type="ORF">pdam_00011586</name>
</gene>
<dbReference type="PROSITE" id="PS50262">
    <property type="entry name" value="G_PROTEIN_RECEP_F1_2"/>
    <property type="match status" value="1"/>
</dbReference>
<evidence type="ECO:0000256" key="3">
    <source>
        <dbReference type="ARBA" id="ARBA00018873"/>
    </source>
</evidence>
<reference evidence="11 12" key="1">
    <citation type="journal article" date="2018" name="Sci. Rep.">
        <title>Comparative analysis of the Pocillopora damicornis genome highlights role of immune system in coral evolution.</title>
        <authorList>
            <person name="Cunning R."/>
            <person name="Bay R.A."/>
            <person name="Gillette P."/>
            <person name="Baker A.C."/>
            <person name="Traylor-Knowles N."/>
        </authorList>
    </citation>
    <scope>NUCLEOTIDE SEQUENCE [LARGE SCALE GENOMIC DNA]</scope>
    <source>
        <strain evidence="11">RSMAS</strain>
        <tissue evidence="11">Whole animal</tissue>
    </source>
</reference>
<evidence type="ECO:0000259" key="10">
    <source>
        <dbReference type="PROSITE" id="PS50262"/>
    </source>
</evidence>
<proteinExistence type="predicted"/>
<evidence type="ECO:0000256" key="2">
    <source>
        <dbReference type="ARBA" id="ARBA00004370"/>
    </source>
</evidence>
<organism evidence="11 12">
    <name type="scientific">Pocillopora damicornis</name>
    <name type="common">Cauliflower coral</name>
    <name type="synonym">Millepora damicornis</name>
    <dbReference type="NCBI Taxonomy" id="46731"/>
    <lineage>
        <taxon>Eukaryota</taxon>
        <taxon>Metazoa</taxon>
        <taxon>Cnidaria</taxon>
        <taxon>Anthozoa</taxon>
        <taxon>Hexacorallia</taxon>
        <taxon>Scleractinia</taxon>
        <taxon>Astrocoeniina</taxon>
        <taxon>Pocilloporidae</taxon>
        <taxon>Pocillopora</taxon>
    </lineage>
</organism>
<dbReference type="PANTHER" id="PTHR46061:SF3">
    <property type="entry name" value="THYROTROPIN-RELEASING HORMONE RECEPTOR"/>
    <property type="match status" value="1"/>
</dbReference>
<dbReference type="AlphaFoldDB" id="A0A3M6TI58"/>
<feature type="transmembrane region" description="Helical" evidence="9">
    <location>
        <begin position="317"/>
        <end position="338"/>
    </location>
</feature>
<accession>A0A3M6TI58</accession>
<keyword evidence="12" id="KW-1185">Reference proteome</keyword>
<dbReference type="EMBL" id="RCHS01003537">
    <property type="protein sequence ID" value="RMX41011.1"/>
    <property type="molecule type" value="Genomic_DNA"/>
</dbReference>
<feature type="transmembrane region" description="Helical" evidence="9">
    <location>
        <begin position="128"/>
        <end position="151"/>
    </location>
</feature>
<dbReference type="OrthoDB" id="5959154at2759"/>
<dbReference type="GO" id="GO:0016020">
    <property type="term" value="C:membrane"/>
    <property type="evidence" value="ECO:0007669"/>
    <property type="project" value="UniProtKB-SubCell"/>
</dbReference>
<feature type="transmembrane region" description="Helical" evidence="9">
    <location>
        <begin position="54"/>
        <end position="77"/>
    </location>
</feature>
<comment type="function">
    <text evidence="1">Receptor for thyrotropin-releasing hormone (TRH). Upon ligand binding, this G-protein-coupled receptor triggers activation of the phosphatidylinositol (IP3)-calcium-protein kinase C (PKC) pathway.</text>
</comment>
<evidence type="ECO:0000256" key="7">
    <source>
        <dbReference type="ARBA" id="ARBA00032251"/>
    </source>
</evidence>
<feature type="transmembrane region" description="Helical" evidence="9">
    <location>
        <begin position="284"/>
        <end position="305"/>
    </location>
</feature>
<evidence type="ECO:0000256" key="5">
    <source>
        <dbReference type="ARBA" id="ARBA00022989"/>
    </source>
</evidence>
<keyword evidence="6 9" id="KW-0472">Membrane</keyword>
<comment type="caution">
    <text evidence="11">The sequence shown here is derived from an EMBL/GenBank/DDBJ whole genome shotgun (WGS) entry which is preliminary data.</text>
</comment>
<protein>
    <recommendedName>
        <fullName evidence="3">Thyrotropin-releasing hormone receptor</fullName>
    </recommendedName>
    <alternativeName>
        <fullName evidence="7">Thyroliberin receptor</fullName>
    </alternativeName>
</protein>
<dbReference type="Proteomes" id="UP000275408">
    <property type="component" value="Unassembled WGS sequence"/>
</dbReference>
<dbReference type="SUPFAM" id="SSF81321">
    <property type="entry name" value="Family A G protein-coupled receptor-like"/>
    <property type="match status" value="1"/>
</dbReference>
<evidence type="ECO:0000256" key="1">
    <source>
        <dbReference type="ARBA" id="ARBA00004100"/>
    </source>
</evidence>
<feature type="transmembrane region" description="Helical" evidence="9">
    <location>
        <begin position="212"/>
        <end position="234"/>
    </location>
</feature>
<keyword evidence="4 9" id="KW-0812">Transmembrane</keyword>
<dbReference type="GO" id="GO:0004997">
    <property type="term" value="F:thyrotropin-releasing hormone receptor activity"/>
    <property type="evidence" value="ECO:0007669"/>
    <property type="project" value="InterPro"/>
</dbReference>
<evidence type="ECO:0000256" key="9">
    <source>
        <dbReference type="SAM" id="Phobius"/>
    </source>
</evidence>